<protein>
    <submittedName>
        <fullName evidence="2">Uncharacterized protein</fullName>
    </submittedName>
</protein>
<evidence type="ECO:0000313" key="2">
    <source>
        <dbReference type="EMBL" id="KAE9535809.1"/>
    </source>
</evidence>
<evidence type="ECO:0000256" key="1">
    <source>
        <dbReference type="SAM" id="Phobius"/>
    </source>
</evidence>
<organism evidence="2 3">
    <name type="scientific">Aphis glycines</name>
    <name type="common">Soybean aphid</name>
    <dbReference type="NCBI Taxonomy" id="307491"/>
    <lineage>
        <taxon>Eukaryota</taxon>
        <taxon>Metazoa</taxon>
        <taxon>Ecdysozoa</taxon>
        <taxon>Arthropoda</taxon>
        <taxon>Hexapoda</taxon>
        <taxon>Insecta</taxon>
        <taxon>Pterygota</taxon>
        <taxon>Neoptera</taxon>
        <taxon>Paraneoptera</taxon>
        <taxon>Hemiptera</taxon>
        <taxon>Sternorrhyncha</taxon>
        <taxon>Aphidomorpha</taxon>
        <taxon>Aphidoidea</taxon>
        <taxon>Aphididae</taxon>
        <taxon>Aphidini</taxon>
        <taxon>Aphis</taxon>
        <taxon>Aphis</taxon>
    </lineage>
</organism>
<keyword evidence="1" id="KW-0812">Transmembrane</keyword>
<sequence length="196" mass="23843">MTMIHEKKYLLNLIYSFAVVPIPLNILHFEQEKYLQRNFFFRDIIMDLKWRLRLRLYFYNIYVLSFILANIIFIKKKSNYEGLHSAVPSKSHAGSAAIVFSPVVLMKRHKRFGYWRHLRYYRSSDRVQFHFHLSRLFELSCTLLFLIDRQDVLYRLVNIYFSHSLLHVMQFETLVHIEQLFLKVYICLKLELVLET</sequence>
<evidence type="ECO:0000313" key="3">
    <source>
        <dbReference type="Proteomes" id="UP000475862"/>
    </source>
</evidence>
<dbReference type="AlphaFoldDB" id="A0A6G0TMV2"/>
<accession>A0A6G0TMV2</accession>
<reference evidence="2 3" key="1">
    <citation type="submission" date="2019-08" db="EMBL/GenBank/DDBJ databases">
        <title>The genome of the soybean aphid Biotype 1, its phylome, world population structure and adaptation to the North American continent.</title>
        <authorList>
            <person name="Giordano R."/>
            <person name="Donthu R.K."/>
            <person name="Hernandez A.G."/>
            <person name="Wright C.L."/>
            <person name="Zimin A.V."/>
        </authorList>
    </citation>
    <scope>NUCLEOTIDE SEQUENCE [LARGE SCALE GENOMIC DNA]</scope>
    <source>
        <tissue evidence="2">Whole aphids</tissue>
    </source>
</reference>
<dbReference type="Proteomes" id="UP000475862">
    <property type="component" value="Unassembled WGS sequence"/>
</dbReference>
<keyword evidence="1" id="KW-1133">Transmembrane helix</keyword>
<gene>
    <name evidence="2" type="ORF">AGLY_007710</name>
</gene>
<proteinExistence type="predicted"/>
<name>A0A6G0TMV2_APHGL</name>
<keyword evidence="1" id="KW-0472">Membrane</keyword>
<feature type="transmembrane region" description="Helical" evidence="1">
    <location>
        <begin position="9"/>
        <end position="29"/>
    </location>
</feature>
<comment type="caution">
    <text evidence="2">The sequence shown here is derived from an EMBL/GenBank/DDBJ whole genome shotgun (WGS) entry which is preliminary data.</text>
</comment>
<keyword evidence="3" id="KW-1185">Reference proteome</keyword>
<feature type="transmembrane region" description="Helical" evidence="1">
    <location>
        <begin position="56"/>
        <end position="74"/>
    </location>
</feature>
<dbReference type="EMBL" id="VYZN01000025">
    <property type="protein sequence ID" value="KAE9535809.1"/>
    <property type="molecule type" value="Genomic_DNA"/>
</dbReference>